<dbReference type="GO" id="GO:0005524">
    <property type="term" value="F:ATP binding"/>
    <property type="evidence" value="ECO:0007669"/>
    <property type="project" value="InterPro"/>
</dbReference>
<dbReference type="Proteomes" id="UP000536773">
    <property type="component" value="Unassembled WGS sequence"/>
</dbReference>
<dbReference type="Pfam" id="PF13304">
    <property type="entry name" value="AAA_21"/>
    <property type="match status" value="1"/>
</dbReference>
<evidence type="ECO:0000259" key="1">
    <source>
        <dbReference type="Pfam" id="PF13304"/>
    </source>
</evidence>
<dbReference type="RefSeq" id="WP_169014067.1">
    <property type="nucleotide sequence ID" value="NZ_JABBJH010000034.1"/>
</dbReference>
<proteinExistence type="predicted"/>
<evidence type="ECO:0000313" key="2">
    <source>
        <dbReference type="EMBL" id="NMK40060.1"/>
    </source>
</evidence>
<dbReference type="InterPro" id="IPR014555">
    <property type="entry name" value="RecF-like"/>
</dbReference>
<dbReference type="Gene3D" id="3.40.50.300">
    <property type="entry name" value="P-loop containing nucleotide triphosphate hydrolases"/>
    <property type="match status" value="1"/>
</dbReference>
<gene>
    <name evidence="2" type="ORF">HG933_11935</name>
</gene>
<feature type="domain" description="ATPase AAA-type core" evidence="1">
    <location>
        <begin position="38"/>
        <end position="367"/>
    </location>
</feature>
<protein>
    <submittedName>
        <fullName evidence="2">AAA family ATPase</fullName>
    </submittedName>
</protein>
<accession>A0A848EX57</accession>
<reference evidence="2 3" key="1">
    <citation type="submission" date="2020-04" db="EMBL/GenBank/DDBJ databases">
        <authorList>
            <person name="Hitch T.C.A."/>
            <person name="Wylensek D."/>
            <person name="Clavel T."/>
        </authorList>
    </citation>
    <scope>NUCLEOTIDE SEQUENCE [LARGE SCALE GENOMIC DNA]</scope>
    <source>
        <strain evidence="2 3">WCA-386-APC-2A</strain>
    </source>
</reference>
<dbReference type="SUPFAM" id="SSF52540">
    <property type="entry name" value="P-loop containing nucleoside triphosphate hydrolases"/>
    <property type="match status" value="1"/>
</dbReference>
<dbReference type="PANTHER" id="PTHR40396">
    <property type="entry name" value="ATPASE-LIKE PROTEIN"/>
    <property type="match status" value="1"/>
</dbReference>
<dbReference type="InterPro" id="IPR027417">
    <property type="entry name" value="P-loop_NTPase"/>
</dbReference>
<dbReference type="PANTHER" id="PTHR40396:SF1">
    <property type="entry name" value="ATPASE AAA-TYPE CORE DOMAIN-CONTAINING PROTEIN"/>
    <property type="match status" value="1"/>
</dbReference>
<dbReference type="GO" id="GO:0016887">
    <property type="term" value="F:ATP hydrolysis activity"/>
    <property type="evidence" value="ECO:0007669"/>
    <property type="project" value="InterPro"/>
</dbReference>
<sequence length="420" mass="48148">MDNFVHIQGLHIKNFKALADIKMGRLWNEQAAEPLTPITTVIGKNGTGKSSLMDAFGFLADCLKYGVEIACDEQNRGGYEKIHSLGKKGPISFEIYYKESRNDRPITYELSIDLDKEERPFVLSERLRQRRKAQRWGQPYSFLILENGEGRVWKGNADGTQNEFFDLKGEESRDSEVISMDDKRRLGIATLGTLKAHPRIAAFRKFIEGWYLSYFTPDAARSLPMAGAQAKLSRHGDNLGNVIQFMEREYPKKFKEILNKISQRIPGIQKIDTMKTPDGRLLIRFNDRGFKEPFYAQQMSDGTLKVFAYMILLADPNPSPFICIEEPENGLYHKLLEVFVRELREETKRSKNAPQIFVTTHQPYLVDALQPNEVWILRKQEDGFSTIQRASDIELVDNLCKEGLPLGGLWYSDYLDGDDS</sequence>
<dbReference type="InterPro" id="IPR003959">
    <property type="entry name" value="ATPase_AAA_core"/>
</dbReference>
<comment type="caution">
    <text evidence="2">The sequence shown here is derived from an EMBL/GenBank/DDBJ whole genome shotgun (WGS) entry which is preliminary data.</text>
</comment>
<dbReference type="EMBL" id="JABBJH010000034">
    <property type="protein sequence ID" value="NMK40060.1"/>
    <property type="molecule type" value="Genomic_DNA"/>
</dbReference>
<name>A0A848EX57_MEGEL</name>
<evidence type="ECO:0000313" key="3">
    <source>
        <dbReference type="Proteomes" id="UP000536773"/>
    </source>
</evidence>
<organism evidence="2 3">
    <name type="scientific">Megasphaera elsdenii</name>
    <dbReference type="NCBI Taxonomy" id="907"/>
    <lineage>
        <taxon>Bacteria</taxon>
        <taxon>Bacillati</taxon>
        <taxon>Bacillota</taxon>
        <taxon>Negativicutes</taxon>
        <taxon>Veillonellales</taxon>
        <taxon>Veillonellaceae</taxon>
        <taxon>Megasphaera</taxon>
    </lineage>
</organism>
<dbReference type="PIRSF" id="PIRSF029347">
    <property type="entry name" value="RecF"/>
    <property type="match status" value="1"/>
</dbReference>
<dbReference type="AlphaFoldDB" id="A0A848EX57"/>